<feature type="compositionally biased region" description="Basic and acidic residues" evidence="1">
    <location>
        <begin position="79"/>
        <end position="92"/>
    </location>
</feature>
<evidence type="ECO:0000313" key="4">
    <source>
        <dbReference type="Proteomes" id="UP000094043"/>
    </source>
</evidence>
<feature type="compositionally biased region" description="Polar residues" evidence="1">
    <location>
        <begin position="268"/>
        <end position="320"/>
    </location>
</feature>
<feature type="region of interest" description="Disordered" evidence="1">
    <location>
        <begin position="345"/>
        <end position="379"/>
    </location>
</feature>
<dbReference type="Proteomes" id="UP000094043">
    <property type="component" value="Chromosome 4"/>
</dbReference>
<dbReference type="InterPro" id="IPR019007">
    <property type="entry name" value="Wbp11/ELF5/Saf1_N"/>
</dbReference>
<name>A0A1E3IKI6_9TREE</name>
<dbReference type="CDD" id="cd14686">
    <property type="entry name" value="bZIP"/>
    <property type="match status" value="1"/>
</dbReference>
<feature type="region of interest" description="Disordered" evidence="1">
    <location>
        <begin position="1"/>
        <end position="53"/>
    </location>
</feature>
<reference evidence="3" key="2">
    <citation type="journal article" date="2022" name="Elife">
        <title>Obligate sexual reproduction of a homothallic fungus closely related to the Cryptococcus pathogenic species complex.</title>
        <authorList>
            <person name="Passer A.R."/>
            <person name="Clancey S.A."/>
            <person name="Shea T."/>
            <person name="David-Palma M."/>
            <person name="Averette A.F."/>
            <person name="Boekhout T."/>
            <person name="Porcel B.M."/>
            <person name="Nowrousian M."/>
            <person name="Cuomo C.A."/>
            <person name="Sun S."/>
            <person name="Heitman J."/>
            <person name="Coelho M.A."/>
        </authorList>
    </citation>
    <scope>NUCLEOTIDE SEQUENCE</scope>
    <source>
        <strain evidence="3">CBS 7841</strain>
    </source>
</reference>
<dbReference type="OrthoDB" id="205569at2759"/>
<keyword evidence="4" id="KW-1185">Reference proteome</keyword>
<reference evidence="3" key="1">
    <citation type="submission" date="2016-06" db="EMBL/GenBank/DDBJ databases">
        <authorList>
            <person name="Cuomo C."/>
            <person name="Litvintseva A."/>
            <person name="Heitman J."/>
            <person name="Chen Y."/>
            <person name="Sun S."/>
            <person name="Springer D."/>
            <person name="Dromer F."/>
            <person name="Young S."/>
            <person name="Zeng Q."/>
            <person name="Chapman S."/>
            <person name="Gujja S."/>
            <person name="Saif S."/>
            <person name="Birren B."/>
        </authorList>
    </citation>
    <scope>NUCLEOTIDE SEQUENCE</scope>
    <source>
        <strain evidence="3">CBS 7841</strain>
    </source>
</reference>
<dbReference type="RefSeq" id="XP_066069068.1">
    <property type="nucleotide sequence ID" value="XM_066212971.1"/>
</dbReference>
<dbReference type="EMBL" id="CP143787">
    <property type="protein sequence ID" value="WVN88368.1"/>
    <property type="molecule type" value="Genomic_DNA"/>
</dbReference>
<organism evidence="3 4">
    <name type="scientific">Cryptococcus depauperatus CBS 7841</name>
    <dbReference type="NCBI Taxonomy" id="1295531"/>
    <lineage>
        <taxon>Eukaryota</taxon>
        <taxon>Fungi</taxon>
        <taxon>Dikarya</taxon>
        <taxon>Basidiomycota</taxon>
        <taxon>Agaricomycotina</taxon>
        <taxon>Tremellomycetes</taxon>
        <taxon>Tremellales</taxon>
        <taxon>Cryptococcaceae</taxon>
        <taxon>Cryptococcus</taxon>
    </lineage>
</organism>
<feature type="compositionally biased region" description="Acidic residues" evidence="1">
    <location>
        <begin position="176"/>
        <end position="185"/>
    </location>
</feature>
<feature type="region of interest" description="Disordered" evidence="1">
    <location>
        <begin position="79"/>
        <end position="321"/>
    </location>
</feature>
<feature type="compositionally biased region" description="Pro residues" evidence="1">
    <location>
        <begin position="228"/>
        <end position="250"/>
    </location>
</feature>
<feature type="compositionally biased region" description="Basic and acidic residues" evidence="1">
    <location>
        <begin position="11"/>
        <end position="48"/>
    </location>
</feature>
<feature type="region of interest" description="Disordered" evidence="1">
    <location>
        <begin position="398"/>
        <end position="419"/>
    </location>
</feature>
<evidence type="ECO:0000256" key="1">
    <source>
        <dbReference type="SAM" id="MobiDB-lite"/>
    </source>
</evidence>
<feature type="compositionally biased region" description="Gly residues" evidence="1">
    <location>
        <begin position="350"/>
        <end position="360"/>
    </location>
</feature>
<dbReference type="AlphaFoldDB" id="A0A1E3IKI6"/>
<feature type="compositionally biased region" description="Basic and acidic residues" evidence="1">
    <location>
        <begin position="118"/>
        <end position="129"/>
    </location>
</feature>
<gene>
    <name evidence="3" type="ORF">L203_103574</name>
</gene>
<dbReference type="VEuPathDB" id="FungiDB:L203_02829"/>
<evidence type="ECO:0000259" key="2">
    <source>
        <dbReference type="Pfam" id="PF09429"/>
    </source>
</evidence>
<protein>
    <recommendedName>
        <fullName evidence="2">Wbp11/ELF5/Saf1 N-terminal domain-containing protein</fullName>
    </recommendedName>
</protein>
<dbReference type="GO" id="GO:0006396">
    <property type="term" value="P:RNA processing"/>
    <property type="evidence" value="ECO:0007669"/>
    <property type="project" value="InterPro"/>
</dbReference>
<evidence type="ECO:0000313" key="3">
    <source>
        <dbReference type="EMBL" id="WVN88368.1"/>
    </source>
</evidence>
<feature type="domain" description="Wbp11/ELF5/Saf1 N-terminal" evidence="2">
    <location>
        <begin position="3"/>
        <end position="75"/>
    </location>
</feature>
<feature type="compositionally biased region" description="Low complexity" evidence="1">
    <location>
        <begin position="404"/>
        <end position="415"/>
    </location>
</feature>
<sequence length="433" mass="47265">MAKKSHNPADAYRKQLKAKELKKNKEARQKARDNQTAKKNTRELEAELRSLQSLNDQSNKNRIAELEKELKYINKLKEKHVAEHPEDHDKIYHIRRKTEHEDEDAEGSSSGAGYLYDEMGRLRDPKKSVYYDPVYNPFGVPPPGMPYKEKTPEEESEDDSDSDIVMPEGPPPENSDGSDESDDLSDIPLPEGPPPPKPVSAHPPPPIPSGPPFPSHPPGFPQSSGAPPFYPQPPPMSIPLPWGQLPPQPQSQPFRPNVGFRPPASRTLDVTQTSSNPQNGNAGTPYQAQRITQANLPVRPATSNEFSSTVSNTKSTSASAEISAEPVLRDLRKEATVFIPRGIKRRQGQTGSGGTGGSGVGRVVVNAAPGGGEIDEDGDQLKRKEARVGLMSKLSGVLGAPDITPSTTTKTNETSKNVDDDYQKFLEGLKDLT</sequence>
<dbReference type="GeneID" id="91087785"/>
<reference evidence="3" key="3">
    <citation type="submission" date="2024-01" db="EMBL/GenBank/DDBJ databases">
        <authorList>
            <person name="Coelho M.A."/>
            <person name="David-Palma M."/>
            <person name="Shea T."/>
            <person name="Sun S."/>
            <person name="Cuomo C.A."/>
            <person name="Heitman J."/>
        </authorList>
    </citation>
    <scope>NUCLEOTIDE SEQUENCE</scope>
    <source>
        <strain evidence="3">CBS 7841</strain>
    </source>
</reference>
<dbReference type="KEGG" id="cdep:91087785"/>
<dbReference type="Pfam" id="PF09429">
    <property type="entry name" value="Wbp11"/>
    <property type="match status" value="1"/>
</dbReference>
<proteinExistence type="predicted"/>
<accession>A0A1E3IKI6</accession>
<feature type="compositionally biased region" description="Pro residues" evidence="1">
    <location>
        <begin position="190"/>
        <end position="220"/>
    </location>
</feature>